<dbReference type="InterPro" id="IPR032675">
    <property type="entry name" value="LRR_dom_sf"/>
</dbReference>
<name>A0A409X3D9_PSICY</name>
<dbReference type="Proteomes" id="UP000283269">
    <property type="component" value="Unassembled WGS sequence"/>
</dbReference>
<dbReference type="STRING" id="93625.A0A409X3D9"/>
<comment type="caution">
    <text evidence="1">The sequence shown here is derived from an EMBL/GenBank/DDBJ whole genome shotgun (WGS) entry which is preliminary data.</text>
</comment>
<dbReference type="AlphaFoldDB" id="A0A409X3D9"/>
<accession>A0A409X3D9</accession>
<dbReference type="InParanoid" id="A0A409X3D9"/>
<evidence type="ECO:0000313" key="1">
    <source>
        <dbReference type="EMBL" id="PPQ85265.1"/>
    </source>
</evidence>
<reference evidence="1 2" key="1">
    <citation type="journal article" date="2018" name="Evol. Lett.">
        <title>Horizontal gene cluster transfer increased hallucinogenic mushroom diversity.</title>
        <authorList>
            <person name="Reynolds H.T."/>
            <person name="Vijayakumar V."/>
            <person name="Gluck-Thaler E."/>
            <person name="Korotkin H.B."/>
            <person name="Matheny P.B."/>
            <person name="Slot J.C."/>
        </authorList>
    </citation>
    <scope>NUCLEOTIDE SEQUENCE [LARGE SCALE GENOMIC DNA]</scope>
    <source>
        <strain evidence="1 2">2631</strain>
    </source>
</reference>
<organism evidence="1 2">
    <name type="scientific">Psilocybe cyanescens</name>
    <dbReference type="NCBI Taxonomy" id="93625"/>
    <lineage>
        <taxon>Eukaryota</taxon>
        <taxon>Fungi</taxon>
        <taxon>Dikarya</taxon>
        <taxon>Basidiomycota</taxon>
        <taxon>Agaricomycotina</taxon>
        <taxon>Agaricomycetes</taxon>
        <taxon>Agaricomycetidae</taxon>
        <taxon>Agaricales</taxon>
        <taxon>Agaricineae</taxon>
        <taxon>Strophariaceae</taxon>
        <taxon>Psilocybe</taxon>
    </lineage>
</organism>
<sequence length="525" mass="59886">MPHFMAKQCRTLPPLFRLPDEILEEIVSELDLHSDLVAFALASRICADMVIPHHTQYRILRMRHTAPNIWAHLARRADLARNVREVHICEPSNLYAADHYPTALIDKQLDGNLENVDESVRIRNICRALGHMQRLRTFTWSWMHVPGQPRPTSHPAHENAIMTIVSQLPELEHFSLHGKFAMHALNTIVDRNSLMYPVWKLNNLRSLSLAGDTWAKLGNSKHICNLLMKSPNLEHLEVPLEFHHLAECRLPKLKHLKMVLQAGGVSFGLDHSRAVFLQNHPSIEVLNWSPIGNPAIPHDALPNLRSLRSNKQFVTALNDPEFGSNAPVLMTPPSTPVAVTTNIPAEPVPEPPVIMRKIENLDIYSLDAQMLLDLKYIDRTSLRRVNLQTFSDVSILHEIAEVFPNIEWLSLPPVHLPSGAQYPVPVSKDQWLDILPRFSKLQVFRGLGLWFCVKNDKSAMHDIIKDLVQVCPRLRVLDRLNRHNDLDNLKEIVITRNGEQGEIVNYMILPKPSRNPFDVMDGLFN</sequence>
<gene>
    <name evidence="1" type="ORF">CVT25_010038</name>
</gene>
<dbReference type="SUPFAM" id="SSF52047">
    <property type="entry name" value="RNI-like"/>
    <property type="match status" value="1"/>
</dbReference>
<dbReference type="Gene3D" id="3.80.10.10">
    <property type="entry name" value="Ribonuclease Inhibitor"/>
    <property type="match status" value="1"/>
</dbReference>
<keyword evidence="2" id="KW-1185">Reference proteome</keyword>
<dbReference type="OrthoDB" id="3249214at2759"/>
<proteinExistence type="predicted"/>
<dbReference type="EMBL" id="NHYD01002737">
    <property type="protein sequence ID" value="PPQ85265.1"/>
    <property type="molecule type" value="Genomic_DNA"/>
</dbReference>
<protein>
    <submittedName>
        <fullName evidence="1">Uncharacterized protein</fullName>
    </submittedName>
</protein>
<evidence type="ECO:0000313" key="2">
    <source>
        <dbReference type="Proteomes" id="UP000283269"/>
    </source>
</evidence>